<feature type="compositionally biased region" description="Low complexity" evidence="1">
    <location>
        <begin position="539"/>
        <end position="566"/>
    </location>
</feature>
<keyword evidence="3" id="KW-1185">Reference proteome</keyword>
<feature type="region of interest" description="Disordered" evidence="1">
    <location>
        <begin position="1"/>
        <end position="187"/>
    </location>
</feature>
<feature type="compositionally biased region" description="Low complexity" evidence="1">
    <location>
        <begin position="618"/>
        <end position="641"/>
    </location>
</feature>
<evidence type="ECO:0000313" key="3">
    <source>
        <dbReference type="Proteomes" id="UP000311382"/>
    </source>
</evidence>
<evidence type="ECO:0000313" key="2">
    <source>
        <dbReference type="EMBL" id="TNY21184.1"/>
    </source>
</evidence>
<sequence length="690" mass="70186">MSTGSNAPAPPWPASSNAPHPPPPDGAPPPSTPPHFSSSWGAFNLHQPRSQPSNLTLALERGFGAPPSSTGPSTTLAGQGLAPPHSAAAAAGQGAQGGAPFGRRMSALGADTPMTMPWEEEAQRGGAPSGAATPGGGDDMMSMSPSVDTDFLPPPQSTSMFRSTRSRSGSASSAALLNPGGSSALAPQLFPLTAIPPSPVTLARALQHGQKTPPPFLQRRLFKEDGATIGAPDETASGSGRSSRSGSSSDVGMSGVGGKTRAMRIAAMTSAVAAGDEDEEIEELSAVLSRSASAGPEDPFERVVRRPVSRKPNLLPKPKSHLRILSELRSESSGDQEIVSEATLHRLSRAGASAVPALRSSCPPAFDARAAPTSSSAPAASSSSSFSTRASHPSRPTPNRFPEQATEEEDLLSHRMGGGSSSSSNDEADLEAVEVGSDWGAMSVGGYATEEDEERRSNVVWNGIRSGPGGNAVTVATPAAAVGAARSPHGDRRLLDFENPFAAPQTPSTTLATRPGKRKMNDDRFEPYAHQAFKRRAVSPAASLSLSPGFANSASHASSSASTSSRPTPPPPLPMSSLGTQPVAIPSPSSAGGGGAPGSHHQFFHAVSAGAGPPPPGAAAGAGPRSAASSLSSSTGRGFSAFSMSSSERHRALGALEERERALAMKLDPDGLGRMSLEGAAGGEEVEEEL</sequence>
<feature type="compositionally biased region" description="Low complexity" evidence="1">
    <location>
        <begin position="368"/>
        <end position="394"/>
    </location>
</feature>
<organism evidence="2 3">
    <name type="scientific">Rhodotorula diobovata</name>
    <dbReference type="NCBI Taxonomy" id="5288"/>
    <lineage>
        <taxon>Eukaryota</taxon>
        <taxon>Fungi</taxon>
        <taxon>Dikarya</taxon>
        <taxon>Basidiomycota</taxon>
        <taxon>Pucciniomycotina</taxon>
        <taxon>Microbotryomycetes</taxon>
        <taxon>Sporidiobolales</taxon>
        <taxon>Sporidiobolaceae</taxon>
        <taxon>Rhodotorula</taxon>
    </lineage>
</organism>
<feature type="compositionally biased region" description="Low complexity" evidence="1">
    <location>
        <begin position="157"/>
        <end position="186"/>
    </location>
</feature>
<dbReference type="AlphaFoldDB" id="A0A5C5FYN9"/>
<dbReference type="OrthoDB" id="2528349at2759"/>
<accession>A0A5C5FYN9</accession>
<feature type="region of interest" description="Disordered" evidence="1">
    <location>
        <begin position="349"/>
        <end position="437"/>
    </location>
</feature>
<reference evidence="2 3" key="1">
    <citation type="submission" date="2019-03" db="EMBL/GenBank/DDBJ databases">
        <title>Rhodosporidium diobovatum UCD-FST 08-225 genome sequencing, assembly, and annotation.</title>
        <authorList>
            <person name="Fakankun I.U."/>
            <person name="Fristensky B."/>
            <person name="Levin D.B."/>
        </authorList>
    </citation>
    <scope>NUCLEOTIDE SEQUENCE [LARGE SCALE GENOMIC DNA]</scope>
    <source>
        <strain evidence="2 3">UCD-FST 08-225</strain>
    </source>
</reference>
<name>A0A5C5FYN9_9BASI</name>
<proteinExistence type="predicted"/>
<dbReference type="Proteomes" id="UP000311382">
    <property type="component" value="Unassembled WGS sequence"/>
</dbReference>
<feature type="region of interest" description="Disordered" evidence="1">
    <location>
        <begin position="482"/>
        <end position="690"/>
    </location>
</feature>
<protein>
    <submittedName>
        <fullName evidence="2">Proteophosphoglycan ppg4</fullName>
    </submittedName>
</protein>
<feature type="compositionally biased region" description="Basic and acidic residues" evidence="1">
    <location>
        <begin position="647"/>
        <end position="671"/>
    </location>
</feature>
<gene>
    <name evidence="2" type="ORF">DMC30DRAFT_212800</name>
</gene>
<feature type="compositionally biased region" description="Low complexity" evidence="1">
    <location>
        <begin position="237"/>
        <end position="253"/>
    </location>
</feature>
<dbReference type="STRING" id="5288.A0A5C5FYN9"/>
<comment type="caution">
    <text evidence="2">The sequence shown here is derived from an EMBL/GenBank/DDBJ whole genome shotgun (WGS) entry which is preliminary data.</text>
</comment>
<dbReference type="EMBL" id="SOZI01000049">
    <property type="protein sequence ID" value="TNY21184.1"/>
    <property type="molecule type" value="Genomic_DNA"/>
</dbReference>
<feature type="compositionally biased region" description="Polar residues" evidence="1">
    <location>
        <begin position="67"/>
        <end position="77"/>
    </location>
</feature>
<feature type="compositionally biased region" description="Polar residues" evidence="1">
    <location>
        <begin position="47"/>
        <end position="56"/>
    </location>
</feature>
<evidence type="ECO:0000256" key="1">
    <source>
        <dbReference type="SAM" id="MobiDB-lite"/>
    </source>
</evidence>
<feature type="region of interest" description="Disordered" evidence="1">
    <location>
        <begin position="285"/>
        <end position="305"/>
    </location>
</feature>
<feature type="compositionally biased region" description="Pro residues" evidence="1">
    <location>
        <begin position="8"/>
        <end position="33"/>
    </location>
</feature>
<feature type="region of interest" description="Disordered" evidence="1">
    <location>
        <begin position="205"/>
        <end position="257"/>
    </location>
</feature>